<protein>
    <submittedName>
        <fullName evidence="1">Uncharacterized protein</fullName>
    </submittedName>
</protein>
<organism evidence="1 2">
    <name type="scientific">Albimonas donghaensis</name>
    <dbReference type="NCBI Taxonomy" id="356660"/>
    <lineage>
        <taxon>Bacteria</taxon>
        <taxon>Pseudomonadati</taxon>
        <taxon>Pseudomonadota</taxon>
        <taxon>Alphaproteobacteria</taxon>
        <taxon>Rhodobacterales</taxon>
        <taxon>Paracoccaceae</taxon>
        <taxon>Albimonas</taxon>
    </lineage>
</organism>
<name>A0A1H3CNU5_9RHOB</name>
<dbReference type="RefSeq" id="WP_092683663.1">
    <property type="nucleotide sequence ID" value="NZ_FNMZ01000006.1"/>
</dbReference>
<dbReference type="Proteomes" id="UP000199118">
    <property type="component" value="Unassembled WGS sequence"/>
</dbReference>
<dbReference type="AlphaFoldDB" id="A0A1H3CNU5"/>
<accession>A0A1H3CNU5</accession>
<evidence type="ECO:0000313" key="2">
    <source>
        <dbReference type="Proteomes" id="UP000199118"/>
    </source>
</evidence>
<sequence length="412" mass="46449">MEKKKKGDLCVTPNLQAIYEQRLSATDGKVERALGVRGPFSESFKNRIRSDCEGILQSEFLVKDLKIFKHTLNALNRDPHHSRARDLSEMFSGDPRRSGYDSILCPLARQVHGLNLMTGATRYFFPEVRNQLYFLTVVMDFAPDLETLAKQIGDARLSMEKIGEAMTNSQRGIVMFGTFEPDLRSGEDFIKRKTLSKAAGDLGWEVDDAGGWVLSSHLLVRAVDVAPLKAALKKTFPANGWRRVHLRPFDKNKTVLGNLLKLVKYVSKSSPSIGALNSGRVKMVPSNLNRNLRTTVLGPQVPVSSVPDELDRDHAVRQLAIFLHDTGFDKLTFSYESGYAQEWYTHEETLMFLNEGWLENLHGYCKVEVHRSDDTHRPKPRRVTRELTYKSADVPEPTRVYVGTSVGISLAI</sequence>
<dbReference type="EMBL" id="FNMZ01000006">
    <property type="protein sequence ID" value="SDX55099.1"/>
    <property type="molecule type" value="Genomic_DNA"/>
</dbReference>
<gene>
    <name evidence="1" type="ORF">SAMN05444336_106154</name>
</gene>
<reference evidence="1 2" key="1">
    <citation type="submission" date="2016-10" db="EMBL/GenBank/DDBJ databases">
        <authorList>
            <person name="de Groot N.N."/>
        </authorList>
    </citation>
    <scope>NUCLEOTIDE SEQUENCE [LARGE SCALE GENOMIC DNA]</scope>
    <source>
        <strain evidence="1 2">DSM 17890</strain>
    </source>
</reference>
<keyword evidence="2" id="KW-1185">Reference proteome</keyword>
<proteinExistence type="predicted"/>
<dbReference type="OrthoDB" id="7849563at2"/>
<evidence type="ECO:0000313" key="1">
    <source>
        <dbReference type="EMBL" id="SDX55099.1"/>
    </source>
</evidence>